<dbReference type="PANTHER" id="PTHR32125:SF4">
    <property type="entry name" value="2-C-METHYL-D-ERYTHRITOL 4-PHOSPHATE CYTIDYLYLTRANSFERASE, CHLOROPLASTIC"/>
    <property type="match status" value="1"/>
</dbReference>
<dbReference type="SUPFAM" id="SSF53448">
    <property type="entry name" value="Nucleotide-diphospho-sugar transferases"/>
    <property type="match status" value="1"/>
</dbReference>
<dbReference type="InterPro" id="IPR001228">
    <property type="entry name" value="IspD"/>
</dbReference>
<keyword evidence="4 7" id="KW-0808">Transferase</keyword>
<evidence type="ECO:0000313" key="9">
    <source>
        <dbReference type="Proteomes" id="UP000488506"/>
    </source>
</evidence>
<protein>
    <recommendedName>
        <fullName evidence="7">2-C-methyl-D-erythritol 4-phosphate cytidylyltransferase</fullName>
        <ecNumber evidence="7">2.7.7.60</ecNumber>
    </recommendedName>
    <alternativeName>
        <fullName evidence="7">4-diphosphocytidyl-2C-methyl-D-erythritol synthase</fullName>
    </alternativeName>
    <alternativeName>
        <fullName evidence="7">MEP cytidylyltransferase</fullName>
        <shortName evidence="7">MCT</shortName>
    </alternativeName>
</protein>
<dbReference type="InterPro" id="IPR034683">
    <property type="entry name" value="IspD/TarI"/>
</dbReference>
<dbReference type="EMBL" id="WPAF01000034">
    <property type="protein sequence ID" value="KAF0133131.1"/>
    <property type="molecule type" value="Genomic_DNA"/>
</dbReference>
<evidence type="ECO:0000256" key="3">
    <source>
        <dbReference type="ARBA" id="ARBA00009789"/>
    </source>
</evidence>
<evidence type="ECO:0000256" key="4">
    <source>
        <dbReference type="ARBA" id="ARBA00022679"/>
    </source>
</evidence>
<sequence>MKISVIIAAGGFGRRMGKPKQFLPLLGKSVIEWTLDVFKSIKTIKQIVLVVSGDDIGKAKSFGVEVVEGGVERQDSVSNGLKLISADTDFVIVHDGARPLITPDIIEKAISDAKIYGAAVVGVPIKDTLKRVDKDLMVCDTVDRSIIWQAQTPQVFKYEIITRAYKNAKSKATDDSKLVEDLGIKVKMVMGLYENIKITTPEDLIAAEAIIRRRNDLSKL</sequence>
<dbReference type="UniPathway" id="UPA00056">
    <property type="reaction ID" value="UER00093"/>
</dbReference>
<feature type="site" description="Transition state stabilizer" evidence="7">
    <location>
        <position position="15"/>
    </location>
</feature>
<dbReference type="Gene3D" id="3.90.550.10">
    <property type="entry name" value="Spore Coat Polysaccharide Biosynthesis Protein SpsA, Chain A"/>
    <property type="match status" value="1"/>
</dbReference>
<comment type="caution">
    <text evidence="8">The sequence shown here is derived from an EMBL/GenBank/DDBJ whole genome shotgun (WGS) entry which is preliminary data.</text>
</comment>
<dbReference type="InterPro" id="IPR029044">
    <property type="entry name" value="Nucleotide-diphossugar_trans"/>
</dbReference>
<dbReference type="CDD" id="cd02516">
    <property type="entry name" value="CDP-ME_synthetase"/>
    <property type="match status" value="1"/>
</dbReference>
<dbReference type="HAMAP" id="MF_00108">
    <property type="entry name" value="IspD"/>
    <property type="match status" value="1"/>
</dbReference>
<feature type="site" description="Positions MEP for the nucleophilic attack" evidence="7">
    <location>
        <position position="144"/>
    </location>
</feature>
<accession>A0A833NY09</accession>
<reference evidence="8 9" key="1">
    <citation type="submission" date="2019-12" db="EMBL/GenBank/DDBJ databases">
        <authorList>
            <person name="Wolfe R."/>
            <person name="Danczak R."/>
            <person name="Wilkins M."/>
        </authorList>
    </citation>
    <scope>NUCLEOTIDE SEQUENCE [LARGE SCALE GENOMIC DNA]</scope>
    <source>
        <strain evidence="8">X2_MaxBin.013</strain>
    </source>
</reference>
<comment type="pathway">
    <text evidence="2 7">Isoprenoid biosynthesis; isopentenyl diphosphate biosynthesis via DXP pathway; isopentenyl diphosphate from 1-deoxy-D-xylulose 5-phosphate: step 2/6.</text>
</comment>
<name>A0A833NY09_UNCSA</name>
<dbReference type="Pfam" id="PF01128">
    <property type="entry name" value="IspD"/>
    <property type="match status" value="1"/>
</dbReference>
<evidence type="ECO:0000256" key="1">
    <source>
        <dbReference type="ARBA" id="ARBA00001282"/>
    </source>
</evidence>
<keyword evidence="6 7" id="KW-0414">Isoprene biosynthesis</keyword>
<evidence type="ECO:0000256" key="6">
    <source>
        <dbReference type="ARBA" id="ARBA00023229"/>
    </source>
</evidence>
<dbReference type="NCBIfam" id="TIGR00453">
    <property type="entry name" value="ispD"/>
    <property type="match status" value="1"/>
</dbReference>
<keyword evidence="5 7" id="KW-0548">Nucleotidyltransferase</keyword>
<organism evidence="8 9">
    <name type="scientific">Candidatus Saganbacteria bacterium</name>
    <dbReference type="NCBI Taxonomy" id="2575572"/>
    <lineage>
        <taxon>Bacteria</taxon>
        <taxon>Bacillati</taxon>
        <taxon>Saganbacteria</taxon>
    </lineage>
</organism>
<evidence type="ECO:0000256" key="7">
    <source>
        <dbReference type="HAMAP-Rule" id="MF_00108"/>
    </source>
</evidence>
<comment type="similarity">
    <text evidence="3 7">Belongs to the IspD/TarI cytidylyltransferase family. IspD subfamily.</text>
</comment>
<evidence type="ECO:0000313" key="8">
    <source>
        <dbReference type="EMBL" id="KAF0133131.1"/>
    </source>
</evidence>
<dbReference type="GO" id="GO:0019288">
    <property type="term" value="P:isopentenyl diphosphate biosynthetic process, methylerythritol 4-phosphate pathway"/>
    <property type="evidence" value="ECO:0007669"/>
    <property type="project" value="UniProtKB-UniRule"/>
</dbReference>
<dbReference type="GO" id="GO:0050518">
    <property type="term" value="F:2-C-methyl-D-erythritol 4-phosphate cytidylyltransferase activity"/>
    <property type="evidence" value="ECO:0007669"/>
    <property type="project" value="UniProtKB-UniRule"/>
</dbReference>
<comment type="catalytic activity">
    <reaction evidence="1 7">
        <text>2-C-methyl-D-erythritol 4-phosphate + CTP + H(+) = 4-CDP-2-C-methyl-D-erythritol + diphosphate</text>
        <dbReference type="Rhea" id="RHEA:13429"/>
        <dbReference type="ChEBI" id="CHEBI:15378"/>
        <dbReference type="ChEBI" id="CHEBI:33019"/>
        <dbReference type="ChEBI" id="CHEBI:37563"/>
        <dbReference type="ChEBI" id="CHEBI:57823"/>
        <dbReference type="ChEBI" id="CHEBI:58262"/>
        <dbReference type="EC" id="2.7.7.60"/>
    </reaction>
</comment>
<gene>
    <name evidence="7" type="primary">ispD</name>
    <name evidence="8" type="ORF">FD145_1435</name>
</gene>
<dbReference type="InterPro" id="IPR018294">
    <property type="entry name" value="ISPD_synthase_CS"/>
</dbReference>
<evidence type="ECO:0000256" key="5">
    <source>
        <dbReference type="ARBA" id="ARBA00022695"/>
    </source>
</evidence>
<feature type="site" description="Transition state stabilizer" evidence="7">
    <location>
        <position position="20"/>
    </location>
</feature>
<dbReference type="InterPro" id="IPR050088">
    <property type="entry name" value="IspD/TarI_cytidylyltransf_bact"/>
</dbReference>
<comment type="function">
    <text evidence="7">Catalyzes the formation of 4-diphosphocytidyl-2-C-methyl-D-erythritol from CTP and 2-C-methyl-D-erythritol 4-phosphate (MEP).</text>
</comment>
<dbReference type="Proteomes" id="UP000488506">
    <property type="component" value="Unassembled WGS sequence"/>
</dbReference>
<dbReference type="PROSITE" id="PS01295">
    <property type="entry name" value="ISPD"/>
    <property type="match status" value="1"/>
</dbReference>
<proteinExistence type="inferred from homology"/>
<dbReference type="AlphaFoldDB" id="A0A833NY09"/>
<dbReference type="EC" id="2.7.7.60" evidence="7"/>
<dbReference type="FunFam" id="3.90.550.10:FF:000003">
    <property type="entry name" value="2-C-methyl-D-erythritol 4-phosphate cytidylyltransferase"/>
    <property type="match status" value="1"/>
</dbReference>
<dbReference type="PANTHER" id="PTHR32125">
    <property type="entry name" value="2-C-METHYL-D-ERYTHRITOL 4-PHOSPHATE CYTIDYLYLTRANSFERASE, CHLOROPLASTIC"/>
    <property type="match status" value="1"/>
</dbReference>
<feature type="site" description="Positions MEP for the nucleophilic attack" evidence="7">
    <location>
        <position position="197"/>
    </location>
</feature>
<evidence type="ECO:0000256" key="2">
    <source>
        <dbReference type="ARBA" id="ARBA00004787"/>
    </source>
</evidence>